<keyword evidence="4" id="KW-1185">Reference proteome</keyword>
<protein>
    <submittedName>
        <fullName evidence="3">Uncharacterized protein</fullName>
    </submittedName>
</protein>
<feature type="region of interest" description="Disordered" evidence="1">
    <location>
        <begin position="79"/>
        <end position="120"/>
    </location>
</feature>
<feature type="compositionally biased region" description="Low complexity" evidence="1">
    <location>
        <begin position="79"/>
        <end position="98"/>
    </location>
</feature>
<feature type="transmembrane region" description="Helical" evidence="2">
    <location>
        <begin position="43"/>
        <end position="66"/>
    </location>
</feature>
<proteinExistence type="predicted"/>
<evidence type="ECO:0000313" key="3">
    <source>
        <dbReference type="EMBL" id="MFI7439125.1"/>
    </source>
</evidence>
<dbReference type="RefSeq" id="WP_397019132.1">
    <property type="nucleotide sequence ID" value="NZ_JBITMB010000001.1"/>
</dbReference>
<reference evidence="3 4" key="1">
    <citation type="submission" date="2024-10" db="EMBL/GenBank/DDBJ databases">
        <title>The Natural Products Discovery Center: Release of the First 8490 Sequenced Strains for Exploring Actinobacteria Biosynthetic Diversity.</title>
        <authorList>
            <person name="Kalkreuter E."/>
            <person name="Kautsar S.A."/>
            <person name="Yang D."/>
            <person name="Bader C.D."/>
            <person name="Teijaro C.N."/>
            <person name="Fluegel L."/>
            <person name="Davis C.M."/>
            <person name="Simpson J.R."/>
            <person name="Lauterbach L."/>
            <person name="Steele A.D."/>
            <person name="Gui C."/>
            <person name="Meng S."/>
            <person name="Li G."/>
            <person name="Viehrig K."/>
            <person name="Ye F."/>
            <person name="Su P."/>
            <person name="Kiefer A.F."/>
            <person name="Nichols A."/>
            <person name="Cepeda A.J."/>
            <person name="Yan W."/>
            <person name="Fan B."/>
            <person name="Jiang Y."/>
            <person name="Adhikari A."/>
            <person name="Zheng C.-J."/>
            <person name="Schuster L."/>
            <person name="Cowan T.M."/>
            <person name="Smanski M.J."/>
            <person name="Chevrette M.G."/>
            <person name="De Carvalho L.P.S."/>
            <person name="Shen B."/>
        </authorList>
    </citation>
    <scope>NUCLEOTIDE SEQUENCE [LARGE SCALE GENOMIC DNA]</scope>
    <source>
        <strain evidence="3 4">NPDC049503</strain>
    </source>
</reference>
<dbReference type="Proteomes" id="UP001612928">
    <property type="component" value="Unassembled WGS sequence"/>
</dbReference>
<accession>A0ABW7ZX50</accession>
<keyword evidence="2" id="KW-1133">Transmembrane helix</keyword>
<sequence length="210" mass="20653">MPVRRPRAIALVARRVPATVPTTDTITGRASRMARFAAGARRVVVRASLVGGLVAAGWLLAVLFGASFAAPASAAAVTGPAPAAPSAADSTAATGAGAPQTVTGPLEGGFPTADGTASAPDDAEAMAGLTVDGLTSQSDPGLPAPSTASSMLDTDGLVPNGGGSGPFGPCMGDIARSVYDPRIEARRAHLACVLPPVVRTAADDPSFSPD</sequence>
<feature type="region of interest" description="Disordered" evidence="1">
    <location>
        <begin position="132"/>
        <end position="164"/>
    </location>
</feature>
<name>A0ABW7ZX50_9ACTN</name>
<dbReference type="EMBL" id="JBITMB010000001">
    <property type="protein sequence ID" value="MFI7439125.1"/>
    <property type="molecule type" value="Genomic_DNA"/>
</dbReference>
<keyword evidence="2" id="KW-0472">Membrane</keyword>
<evidence type="ECO:0000256" key="2">
    <source>
        <dbReference type="SAM" id="Phobius"/>
    </source>
</evidence>
<organism evidence="3 4">
    <name type="scientific">Nonomuraea indica</name>
    <dbReference type="NCBI Taxonomy" id="1581193"/>
    <lineage>
        <taxon>Bacteria</taxon>
        <taxon>Bacillati</taxon>
        <taxon>Actinomycetota</taxon>
        <taxon>Actinomycetes</taxon>
        <taxon>Streptosporangiales</taxon>
        <taxon>Streptosporangiaceae</taxon>
        <taxon>Nonomuraea</taxon>
    </lineage>
</organism>
<evidence type="ECO:0000313" key="4">
    <source>
        <dbReference type="Proteomes" id="UP001612928"/>
    </source>
</evidence>
<keyword evidence="2" id="KW-0812">Transmembrane</keyword>
<gene>
    <name evidence="3" type="ORF">ACIBP5_04070</name>
</gene>
<comment type="caution">
    <text evidence="3">The sequence shown here is derived from an EMBL/GenBank/DDBJ whole genome shotgun (WGS) entry which is preliminary data.</text>
</comment>
<evidence type="ECO:0000256" key="1">
    <source>
        <dbReference type="SAM" id="MobiDB-lite"/>
    </source>
</evidence>